<sequence length="62" mass="7117">MSMHKRNGYLIMFSTEGSLGNFQDELDWCIQQLQTDLLTDNTNPHEGVCLCVTRFDCSKSFP</sequence>
<protein>
    <submittedName>
        <fullName evidence="1">Uncharacterized protein</fullName>
    </submittedName>
</protein>
<name>A0A0E9RK02_ANGAN</name>
<proteinExistence type="predicted"/>
<organism evidence="1">
    <name type="scientific">Anguilla anguilla</name>
    <name type="common">European freshwater eel</name>
    <name type="synonym">Muraena anguilla</name>
    <dbReference type="NCBI Taxonomy" id="7936"/>
    <lineage>
        <taxon>Eukaryota</taxon>
        <taxon>Metazoa</taxon>
        <taxon>Chordata</taxon>
        <taxon>Craniata</taxon>
        <taxon>Vertebrata</taxon>
        <taxon>Euteleostomi</taxon>
        <taxon>Actinopterygii</taxon>
        <taxon>Neopterygii</taxon>
        <taxon>Teleostei</taxon>
        <taxon>Anguilliformes</taxon>
        <taxon>Anguillidae</taxon>
        <taxon>Anguilla</taxon>
    </lineage>
</organism>
<reference evidence="1" key="2">
    <citation type="journal article" date="2015" name="Fish Shellfish Immunol.">
        <title>Early steps in the European eel (Anguilla anguilla)-Vibrio vulnificus interaction in the gills: Role of the RtxA13 toxin.</title>
        <authorList>
            <person name="Callol A."/>
            <person name="Pajuelo D."/>
            <person name="Ebbesson L."/>
            <person name="Teles M."/>
            <person name="MacKenzie S."/>
            <person name="Amaro C."/>
        </authorList>
    </citation>
    <scope>NUCLEOTIDE SEQUENCE</scope>
</reference>
<reference evidence="1" key="1">
    <citation type="submission" date="2014-11" db="EMBL/GenBank/DDBJ databases">
        <authorList>
            <person name="Amaro Gonzalez C."/>
        </authorList>
    </citation>
    <scope>NUCLEOTIDE SEQUENCE</scope>
</reference>
<dbReference type="AlphaFoldDB" id="A0A0E9RK02"/>
<dbReference type="EMBL" id="GBXM01079817">
    <property type="protein sequence ID" value="JAH28760.1"/>
    <property type="molecule type" value="Transcribed_RNA"/>
</dbReference>
<evidence type="ECO:0000313" key="1">
    <source>
        <dbReference type="EMBL" id="JAH28760.1"/>
    </source>
</evidence>
<accession>A0A0E9RK02</accession>